<sequence>MHPIPQRCAHRPLAGGLVVPYVSLIHGGHAAFGTLDADRARTAFLDHLCQICGHPLDERCFLIVRPADIARGQSPEPALHPECLPYTAAICPMLNGHATHHRQHSVLASHPAGRPCTDPSCPCPSRTPDNGHAARNGRPADRYEAWMIDTRHYQLVPDPDTPDVPAGISLSVPILRKRTLREATPAAVWSAVLNLMDSALELGIASDGMAPADNDS</sequence>
<comment type="caution">
    <text evidence="1">The sequence shown here is derived from an EMBL/GenBank/DDBJ whole genome shotgun (WGS) entry which is preliminary data.</text>
</comment>
<accession>A0ABT6AEJ8</accession>
<dbReference type="EMBL" id="JARJBB010000038">
    <property type="protein sequence ID" value="MDF3303072.1"/>
    <property type="molecule type" value="Genomic_DNA"/>
</dbReference>
<gene>
    <name evidence="1" type="ORF">P3H78_31560</name>
</gene>
<proteinExistence type="predicted"/>
<protein>
    <submittedName>
        <fullName evidence="1">Cell envelope biogenesis protein OmpA</fullName>
    </submittedName>
</protein>
<name>A0ABT6AEJ8_9ACTN</name>
<dbReference type="RefSeq" id="WP_276112615.1">
    <property type="nucleotide sequence ID" value="NZ_JARJBB010000038.1"/>
</dbReference>
<organism evidence="1 2">
    <name type="scientific">Streptomyces tropicalis</name>
    <dbReference type="NCBI Taxonomy" id="3034234"/>
    <lineage>
        <taxon>Bacteria</taxon>
        <taxon>Bacillati</taxon>
        <taxon>Actinomycetota</taxon>
        <taxon>Actinomycetes</taxon>
        <taxon>Kitasatosporales</taxon>
        <taxon>Streptomycetaceae</taxon>
        <taxon>Streptomyces</taxon>
    </lineage>
</organism>
<evidence type="ECO:0000313" key="1">
    <source>
        <dbReference type="EMBL" id="MDF3303072.1"/>
    </source>
</evidence>
<evidence type="ECO:0000313" key="2">
    <source>
        <dbReference type="Proteomes" id="UP001221150"/>
    </source>
</evidence>
<dbReference type="Proteomes" id="UP001221150">
    <property type="component" value="Unassembled WGS sequence"/>
</dbReference>
<reference evidence="1 2" key="1">
    <citation type="submission" date="2023-03" db="EMBL/GenBank/DDBJ databases">
        <title>Draft genome sequence of Streptomyces sp. K1PA1 isolated from peat swamp forest in Thailand.</title>
        <authorList>
            <person name="Klaysubun C."/>
            <person name="Duangmal K."/>
        </authorList>
    </citation>
    <scope>NUCLEOTIDE SEQUENCE [LARGE SCALE GENOMIC DNA]</scope>
    <source>
        <strain evidence="1 2">K1PA1</strain>
    </source>
</reference>
<keyword evidence="2" id="KW-1185">Reference proteome</keyword>